<accession>A0A5K7XBT2</accession>
<dbReference type="InterPro" id="IPR027417">
    <property type="entry name" value="P-loop_NTPase"/>
</dbReference>
<dbReference type="Proteomes" id="UP000326837">
    <property type="component" value="Chromosome"/>
</dbReference>
<sequence>MMIVCANSKGGVGKSTLATHLAVWLFDLGFQTALLDTDKQRSSSQWIVEAEPKITVRVADTPEECLVNVQELVSSHDFLIGDAPGGLEDLSRTLLILADLAIFPISPSILDVRSVAGATTVLRYAQGINGGKPDGRLVLNKMKTRDTISQELKEGAPQLGLQVAQHVVRDLQAYRDAAQQGTVVARFGRKGAQAAADLDGLFRELVGDIVAVKQHAGRQSVGNG</sequence>
<feature type="domain" description="CobQ/CobB/MinD/ParA nucleotide binding" evidence="1">
    <location>
        <begin position="3"/>
        <end position="181"/>
    </location>
</feature>
<dbReference type="Gene3D" id="3.40.50.300">
    <property type="entry name" value="P-loop containing nucleotide triphosphate hydrolases"/>
    <property type="match status" value="1"/>
</dbReference>
<name>A0A5K7XBT2_9BACT</name>
<dbReference type="RefSeq" id="WP_152099878.1">
    <property type="nucleotide sequence ID" value="NZ_AP021861.1"/>
</dbReference>
<evidence type="ECO:0000313" key="3">
    <source>
        <dbReference type="Proteomes" id="UP000326837"/>
    </source>
</evidence>
<dbReference type="KEGG" id="lpav:PLANPX_3882"/>
<organism evidence="2 3">
    <name type="scientific">Lacipirellula parvula</name>
    <dbReference type="NCBI Taxonomy" id="2650471"/>
    <lineage>
        <taxon>Bacteria</taxon>
        <taxon>Pseudomonadati</taxon>
        <taxon>Planctomycetota</taxon>
        <taxon>Planctomycetia</taxon>
        <taxon>Pirellulales</taxon>
        <taxon>Lacipirellulaceae</taxon>
        <taxon>Lacipirellula</taxon>
    </lineage>
</organism>
<protein>
    <recommendedName>
        <fullName evidence="1">CobQ/CobB/MinD/ParA nucleotide binding domain-containing protein</fullName>
    </recommendedName>
</protein>
<dbReference type="AlphaFoldDB" id="A0A5K7XBT2"/>
<dbReference type="InterPro" id="IPR002586">
    <property type="entry name" value="CobQ/CobB/MinD/ParA_Nub-bd_dom"/>
</dbReference>
<dbReference type="SUPFAM" id="SSF52540">
    <property type="entry name" value="P-loop containing nucleoside triphosphate hydrolases"/>
    <property type="match status" value="1"/>
</dbReference>
<dbReference type="InterPro" id="IPR050678">
    <property type="entry name" value="DNA_Partitioning_ATPase"/>
</dbReference>
<dbReference type="PIRSF" id="PIRSF009320">
    <property type="entry name" value="Nuc_binding_HP_1000"/>
    <property type="match status" value="1"/>
</dbReference>
<dbReference type="PANTHER" id="PTHR13696:SF96">
    <property type="entry name" value="COBQ_COBB_MIND_PARA NUCLEOTIDE BINDING DOMAIN-CONTAINING PROTEIN"/>
    <property type="match status" value="1"/>
</dbReference>
<gene>
    <name evidence="2" type="ORF">PLANPX_3882</name>
</gene>
<reference evidence="3" key="1">
    <citation type="submission" date="2019-10" db="EMBL/GenBank/DDBJ databases">
        <title>Lacipirellula parvula gen. nov., sp. nov., representing a lineage of planctomycetes widespread in freshwater anoxic habitats, and description of the family Lacipirellulaceae.</title>
        <authorList>
            <person name="Dedysh S.N."/>
            <person name="Kulichevskaya I.S."/>
            <person name="Beletsky A.V."/>
            <person name="Rakitin A.L."/>
            <person name="Mardanov A.V."/>
            <person name="Ivanova A.A."/>
            <person name="Saltykova V.X."/>
            <person name="Rijpstra W.I.C."/>
            <person name="Sinninghe Damste J.S."/>
            <person name="Ravin N.V."/>
        </authorList>
    </citation>
    <scope>NUCLEOTIDE SEQUENCE [LARGE SCALE GENOMIC DNA]</scope>
    <source>
        <strain evidence="3">PX69</strain>
    </source>
</reference>
<dbReference type="EMBL" id="AP021861">
    <property type="protein sequence ID" value="BBO34270.1"/>
    <property type="molecule type" value="Genomic_DNA"/>
</dbReference>
<dbReference type="PANTHER" id="PTHR13696">
    <property type="entry name" value="P-LOOP CONTAINING NUCLEOSIDE TRIPHOSPHATE HYDROLASE"/>
    <property type="match status" value="1"/>
</dbReference>
<evidence type="ECO:0000313" key="2">
    <source>
        <dbReference type="EMBL" id="BBO34270.1"/>
    </source>
</evidence>
<dbReference type="CDD" id="cd02042">
    <property type="entry name" value="ParAB_family"/>
    <property type="match status" value="1"/>
</dbReference>
<proteinExistence type="predicted"/>
<dbReference type="Pfam" id="PF01656">
    <property type="entry name" value="CbiA"/>
    <property type="match status" value="1"/>
</dbReference>
<keyword evidence="3" id="KW-1185">Reference proteome</keyword>
<evidence type="ECO:0000259" key="1">
    <source>
        <dbReference type="Pfam" id="PF01656"/>
    </source>
</evidence>